<dbReference type="InterPro" id="IPR029068">
    <property type="entry name" value="Glyas_Bleomycin-R_OHBP_Dase"/>
</dbReference>
<dbReference type="OrthoDB" id="9795306at2"/>
<proteinExistence type="predicted"/>
<dbReference type="RefSeq" id="WP_147431984.1">
    <property type="nucleotide sequence ID" value="NZ_RBWV01000013.1"/>
</dbReference>
<evidence type="ECO:0000313" key="2">
    <source>
        <dbReference type="Proteomes" id="UP000281955"/>
    </source>
</evidence>
<dbReference type="PROSITE" id="PS51257">
    <property type="entry name" value="PROKAR_LIPOPROTEIN"/>
    <property type="match status" value="1"/>
</dbReference>
<keyword evidence="2" id="KW-1185">Reference proteome</keyword>
<evidence type="ECO:0000313" key="1">
    <source>
        <dbReference type="EMBL" id="RKS72784.1"/>
    </source>
</evidence>
<accession>A0A420XNC5</accession>
<comment type="caution">
    <text evidence="1">The sequence shown here is derived from an EMBL/GenBank/DDBJ whole genome shotgun (WGS) entry which is preliminary data.</text>
</comment>
<protein>
    <recommendedName>
        <fullName evidence="3">PhnB protein</fullName>
    </recommendedName>
</protein>
<dbReference type="AlphaFoldDB" id="A0A420XNC5"/>
<name>A0A420XNC5_9ACTN</name>
<dbReference type="SUPFAM" id="SSF54593">
    <property type="entry name" value="Glyoxalase/Bleomycin resistance protein/Dihydroxybiphenyl dioxygenase"/>
    <property type="match status" value="1"/>
</dbReference>
<dbReference type="EMBL" id="RBWV01000013">
    <property type="protein sequence ID" value="RKS72784.1"/>
    <property type="molecule type" value="Genomic_DNA"/>
</dbReference>
<organism evidence="1 2">
    <name type="scientific">Motilibacter peucedani</name>
    <dbReference type="NCBI Taxonomy" id="598650"/>
    <lineage>
        <taxon>Bacteria</taxon>
        <taxon>Bacillati</taxon>
        <taxon>Actinomycetota</taxon>
        <taxon>Actinomycetes</taxon>
        <taxon>Motilibacterales</taxon>
        <taxon>Motilibacteraceae</taxon>
        <taxon>Motilibacter</taxon>
    </lineage>
</organism>
<evidence type="ECO:0008006" key="3">
    <source>
        <dbReference type="Google" id="ProtNLM"/>
    </source>
</evidence>
<dbReference type="Proteomes" id="UP000281955">
    <property type="component" value="Unassembled WGS sequence"/>
</dbReference>
<dbReference type="InParanoid" id="A0A420XNC5"/>
<gene>
    <name evidence="1" type="ORF">CLV35_3035</name>
</gene>
<sequence length="85" mass="8405">MSDGVRSGAHPLAAAACRSARIPNAALGFLGADDADELTRLSAGLAEGGTVRAALGPAGCSPLFGMVTDRFGGTWVLDLAVAYAG</sequence>
<reference evidence="1 2" key="1">
    <citation type="submission" date="2018-10" db="EMBL/GenBank/DDBJ databases">
        <title>Genomic Encyclopedia of Archaeal and Bacterial Type Strains, Phase II (KMG-II): from individual species to whole genera.</title>
        <authorList>
            <person name="Goeker M."/>
        </authorList>
    </citation>
    <scope>NUCLEOTIDE SEQUENCE [LARGE SCALE GENOMIC DNA]</scope>
    <source>
        <strain evidence="1 2">RP-AC37</strain>
    </source>
</reference>
<dbReference type="Gene3D" id="3.30.720.110">
    <property type="match status" value="1"/>
</dbReference>